<evidence type="ECO:0000313" key="2">
    <source>
        <dbReference type="EMBL" id="RAG82210.1"/>
    </source>
</evidence>
<dbReference type="AlphaFoldDB" id="A0A2X0K4K4"/>
<feature type="signal peptide" evidence="1">
    <location>
        <begin position="1"/>
        <end position="24"/>
    </location>
</feature>
<dbReference type="OrthoDB" id="162678at2"/>
<keyword evidence="1" id="KW-0732">Signal</keyword>
<reference evidence="2 3" key="1">
    <citation type="submission" date="2018-06" db="EMBL/GenBank/DDBJ databases">
        <title>Streptacidiphilus pinicola sp. nov., isolated from pine grove soil.</title>
        <authorList>
            <person name="Roh S.G."/>
            <person name="Park S."/>
            <person name="Kim M.-K."/>
            <person name="Yun B.-R."/>
            <person name="Park J."/>
            <person name="Kim M.J."/>
            <person name="Kim Y.S."/>
            <person name="Kim S.B."/>
        </authorList>
    </citation>
    <scope>NUCLEOTIDE SEQUENCE [LARGE SCALE GENOMIC DNA]</scope>
    <source>
        <strain evidence="2 3">MMS16-CNU450</strain>
    </source>
</reference>
<comment type="caution">
    <text evidence="2">The sequence shown here is derived from an EMBL/GenBank/DDBJ whole genome shotgun (WGS) entry which is preliminary data.</text>
</comment>
<protein>
    <submittedName>
        <fullName evidence="2">Uncharacterized protein</fullName>
    </submittedName>
</protein>
<feature type="chain" id="PRO_5038404723" evidence="1">
    <location>
        <begin position="25"/>
        <end position="293"/>
    </location>
</feature>
<dbReference type="RefSeq" id="WP_111505860.1">
    <property type="nucleotide sequence ID" value="NZ_QKYN01000120.1"/>
</dbReference>
<organism evidence="2 3">
    <name type="scientific">Streptacidiphilus pinicola</name>
    <dbReference type="NCBI Taxonomy" id="2219663"/>
    <lineage>
        <taxon>Bacteria</taxon>
        <taxon>Bacillati</taxon>
        <taxon>Actinomycetota</taxon>
        <taxon>Actinomycetes</taxon>
        <taxon>Kitasatosporales</taxon>
        <taxon>Streptomycetaceae</taxon>
        <taxon>Streptacidiphilus</taxon>
    </lineage>
</organism>
<keyword evidence="3" id="KW-1185">Reference proteome</keyword>
<accession>A0A2X0K4K4</accession>
<proteinExistence type="predicted"/>
<name>A0A2X0K4K4_9ACTN</name>
<sequence length="293" mass="31421">MLRPTKLAAAITTAAVALVGPALVAGPAARAATPDKPVRNSIDVKMTNAGFALPKETHAGFVTFEVSTKDTTGHQLQGLQLHKGVSQAQILADIREAINKKTAAAGIQATQRDATLVGGAIVEPSTEVEATVPLSKGTYWFFDFTQFFLPNAPTPVFHRLDVKGPFVGGVPLFSAVVDQVETRGPRFRAPDRLRVGSTFLVRNQADEIHELTFERVNPGVTNRDLTLFFADKLKTNPFAETAARGLAAQSPGRFQLLSFHARAGSYALLCFIPDAKSGTPHALLGMHRVADLE</sequence>
<dbReference type="Proteomes" id="UP000248889">
    <property type="component" value="Unassembled WGS sequence"/>
</dbReference>
<evidence type="ECO:0000256" key="1">
    <source>
        <dbReference type="SAM" id="SignalP"/>
    </source>
</evidence>
<gene>
    <name evidence="2" type="ORF">DN069_28775</name>
</gene>
<dbReference type="EMBL" id="QKYN01000120">
    <property type="protein sequence ID" value="RAG82210.1"/>
    <property type="molecule type" value="Genomic_DNA"/>
</dbReference>
<evidence type="ECO:0000313" key="3">
    <source>
        <dbReference type="Proteomes" id="UP000248889"/>
    </source>
</evidence>